<evidence type="ECO:0000313" key="3">
    <source>
        <dbReference type="Proteomes" id="UP001059596"/>
    </source>
</evidence>
<dbReference type="Proteomes" id="UP001059596">
    <property type="component" value="Unassembled WGS sequence"/>
</dbReference>
<keyword evidence="3" id="KW-1185">Reference proteome</keyword>
<protein>
    <submittedName>
        <fullName evidence="2">Uncharacterized protein</fullName>
    </submittedName>
</protein>
<sequence length="150" mass="16623">MHAWLDCRWTTETSPGHRPPTSWWAHGCRVRTTTLSPLDTCSNASGRPSRTPPPTSTDDSDVGADDRFWRDRPRAPLEHAIAEANQAWDDYAGDIAPVPENSEPESGLSSQYEDSEDKQDDVLDIYAEEGSVAPDLEVPEEHEPAVPEDP</sequence>
<evidence type="ECO:0000313" key="2">
    <source>
        <dbReference type="EMBL" id="KAI8036576.1"/>
    </source>
</evidence>
<feature type="region of interest" description="Disordered" evidence="1">
    <location>
        <begin position="38"/>
        <end position="150"/>
    </location>
</feature>
<name>A0A9Q0BLT1_9MUSC</name>
<reference evidence="2" key="1">
    <citation type="journal article" date="2023" name="Genome Biol. Evol.">
        <title>Long-read-based Genome Assembly of Drosophila gunungcola Reveals Fewer Chemosensory Genes in Flower-breeding Species.</title>
        <authorList>
            <person name="Negi A."/>
            <person name="Liao B.Y."/>
            <person name="Yeh S.D."/>
        </authorList>
    </citation>
    <scope>NUCLEOTIDE SEQUENCE</scope>
    <source>
        <strain evidence="2">Sukarami</strain>
    </source>
</reference>
<feature type="compositionally biased region" description="Basic and acidic residues" evidence="1">
    <location>
        <begin position="139"/>
        <end position="150"/>
    </location>
</feature>
<comment type="caution">
    <text evidence="2">The sequence shown here is derived from an EMBL/GenBank/DDBJ whole genome shotgun (WGS) entry which is preliminary data.</text>
</comment>
<evidence type="ECO:0000256" key="1">
    <source>
        <dbReference type="SAM" id="MobiDB-lite"/>
    </source>
</evidence>
<feature type="compositionally biased region" description="Acidic residues" evidence="1">
    <location>
        <begin position="113"/>
        <end position="127"/>
    </location>
</feature>
<dbReference type="EMBL" id="JAMKOV010000017">
    <property type="protein sequence ID" value="KAI8036576.1"/>
    <property type="molecule type" value="Genomic_DNA"/>
</dbReference>
<proteinExistence type="predicted"/>
<dbReference type="AlphaFoldDB" id="A0A9Q0BLT1"/>
<feature type="compositionally biased region" description="Basic and acidic residues" evidence="1">
    <location>
        <begin position="64"/>
        <end position="81"/>
    </location>
</feature>
<organism evidence="2 3">
    <name type="scientific">Drosophila gunungcola</name>
    <name type="common">fruit fly</name>
    <dbReference type="NCBI Taxonomy" id="103775"/>
    <lineage>
        <taxon>Eukaryota</taxon>
        <taxon>Metazoa</taxon>
        <taxon>Ecdysozoa</taxon>
        <taxon>Arthropoda</taxon>
        <taxon>Hexapoda</taxon>
        <taxon>Insecta</taxon>
        <taxon>Pterygota</taxon>
        <taxon>Neoptera</taxon>
        <taxon>Endopterygota</taxon>
        <taxon>Diptera</taxon>
        <taxon>Brachycera</taxon>
        <taxon>Muscomorpha</taxon>
        <taxon>Ephydroidea</taxon>
        <taxon>Drosophilidae</taxon>
        <taxon>Drosophila</taxon>
        <taxon>Sophophora</taxon>
    </lineage>
</organism>
<feature type="region of interest" description="Disordered" evidence="1">
    <location>
        <begin position="1"/>
        <end position="21"/>
    </location>
</feature>
<gene>
    <name evidence="2" type="ORF">M5D96_010647</name>
</gene>
<accession>A0A9Q0BLT1</accession>